<dbReference type="OMA" id="FWTLERW"/>
<keyword evidence="4" id="KW-1185">Reference proteome</keyword>
<gene>
    <name evidence="3" type="ORF">THAPSDRAFT_4282</name>
</gene>
<dbReference type="RefSeq" id="XP_002289231.1">
    <property type="nucleotide sequence ID" value="XM_002289195.1"/>
</dbReference>
<reference evidence="3 4" key="1">
    <citation type="journal article" date="2004" name="Science">
        <title>The genome of the diatom Thalassiosira pseudonana: ecology, evolution, and metabolism.</title>
        <authorList>
            <person name="Armbrust E.V."/>
            <person name="Berges J.A."/>
            <person name="Bowler C."/>
            <person name="Green B.R."/>
            <person name="Martinez D."/>
            <person name="Putnam N.H."/>
            <person name="Zhou S."/>
            <person name="Allen A.E."/>
            <person name="Apt K.E."/>
            <person name="Bechner M."/>
            <person name="Brzezinski M.A."/>
            <person name="Chaal B.K."/>
            <person name="Chiovitti A."/>
            <person name="Davis A.K."/>
            <person name="Demarest M.S."/>
            <person name="Detter J.C."/>
            <person name="Glavina T."/>
            <person name="Goodstein D."/>
            <person name="Hadi M.Z."/>
            <person name="Hellsten U."/>
            <person name="Hildebrand M."/>
            <person name="Jenkins B.D."/>
            <person name="Jurka J."/>
            <person name="Kapitonov V.V."/>
            <person name="Kroger N."/>
            <person name="Lau W.W."/>
            <person name="Lane T.W."/>
            <person name="Larimer F.W."/>
            <person name="Lippmeier J.C."/>
            <person name="Lucas S."/>
            <person name="Medina M."/>
            <person name="Montsant A."/>
            <person name="Obornik M."/>
            <person name="Parker M.S."/>
            <person name="Palenik B."/>
            <person name="Pazour G.J."/>
            <person name="Richardson P.M."/>
            <person name="Rynearson T.A."/>
            <person name="Saito M.A."/>
            <person name="Schwartz D.C."/>
            <person name="Thamatrakoln K."/>
            <person name="Valentin K."/>
            <person name="Vardi A."/>
            <person name="Wilkerson F.P."/>
            <person name="Rokhsar D.S."/>
        </authorList>
    </citation>
    <scope>NUCLEOTIDE SEQUENCE [LARGE SCALE GENOMIC DNA]</scope>
    <source>
        <strain evidence="3 4">CCMP1335</strain>
    </source>
</reference>
<dbReference type="HOGENOM" id="CLU_535879_0_0_1"/>
<feature type="transmembrane region" description="Helical" evidence="2">
    <location>
        <begin position="232"/>
        <end position="248"/>
    </location>
</feature>
<dbReference type="KEGG" id="tps:THAPSDRAFT_4282"/>
<keyword evidence="2" id="KW-0812">Transmembrane</keyword>
<keyword evidence="2" id="KW-1133">Transmembrane helix</keyword>
<evidence type="ECO:0000256" key="2">
    <source>
        <dbReference type="SAM" id="Phobius"/>
    </source>
</evidence>
<feature type="transmembrane region" description="Helical" evidence="2">
    <location>
        <begin position="276"/>
        <end position="299"/>
    </location>
</feature>
<reference evidence="3 4" key="2">
    <citation type="journal article" date="2008" name="Nature">
        <title>The Phaeodactylum genome reveals the evolutionary history of diatom genomes.</title>
        <authorList>
            <person name="Bowler C."/>
            <person name="Allen A.E."/>
            <person name="Badger J.H."/>
            <person name="Grimwood J."/>
            <person name="Jabbari K."/>
            <person name="Kuo A."/>
            <person name="Maheswari U."/>
            <person name="Martens C."/>
            <person name="Maumus F."/>
            <person name="Otillar R.P."/>
            <person name="Rayko E."/>
            <person name="Salamov A."/>
            <person name="Vandepoele K."/>
            <person name="Beszteri B."/>
            <person name="Gruber A."/>
            <person name="Heijde M."/>
            <person name="Katinka M."/>
            <person name="Mock T."/>
            <person name="Valentin K."/>
            <person name="Verret F."/>
            <person name="Berges J.A."/>
            <person name="Brownlee C."/>
            <person name="Cadoret J.P."/>
            <person name="Chiovitti A."/>
            <person name="Choi C.J."/>
            <person name="Coesel S."/>
            <person name="De Martino A."/>
            <person name="Detter J.C."/>
            <person name="Durkin C."/>
            <person name="Falciatore A."/>
            <person name="Fournet J."/>
            <person name="Haruta M."/>
            <person name="Huysman M.J."/>
            <person name="Jenkins B.D."/>
            <person name="Jiroutova K."/>
            <person name="Jorgensen R.E."/>
            <person name="Joubert Y."/>
            <person name="Kaplan A."/>
            <person name="Kroger N."/>
            <person name="Kroth P.G."/>
            <person name="La Roche J."/>
            <person name="Lindquist E."/>
            <person name="Lommer M."/>
            <person name="Martin-Jezequel V."/>
            <person name="Lopez P.J."/>
            <person name="Lucas S."/>
            <person name="Mangogna M."/>
            <person name="McGinnis K."/>
            <person name="Medlin L.K."/>
            <person name="Montsant A."/>
            <person name="Oudot-Le Secq M.P."/>
            <person name="Napoli C."/>
            <person name="Obornik M."/>
            <person name="Parker M.S."/>
            <person name="Petit J.L."/>
            <person name="Porcel B.M."/>
            <person name="Poulsen N."/>
            <person name="Robison M."/>
            <person name="Rychlewski L."/>
            <person name="Rynearson T.A."/>
            <person name="Schmutz J."/>
            <person name="Shapiro H."/>
            <person name="Siaut M."/>
            <person name="Stanley M."/>
            <person name="Sussman M.R."/>
            <person name="Taylor A.R."/>
            <person name="Vardi A."/>
            <person name="von Dassow P."/>
            <person name="Vyverman W."/>
            <person name="Willis A."/>
            <person name="Wyrwicz L.S."/>
            <person name="Rokhsar D.S."/>
            <person name="Weissenbach J."/>
            <person name="Armbrust E.V."/>
            <person name="Green B.R."/>
            <person name="Van de Peer Y."/>
            <person name="Grigoriev I.V."/>
        </authorList>
    </citation>
    <scope>NUCLEOTIDE SEQUENCE [LARGE SCALE GENOMIC DNA]</scope>
    <source>
        <strain evidence="3 4">CCMP1335</strain>
    </source>
</reference>
<feature type="transmembrane region" description="Helical" evidence="2">
    <location>
        <begin position="157"/>
        <end position="175"/>
    </location>
</feature>
<feature type="compositionally biased region" description="Polar residues" evidence="1">
    <location>
        <begin position="23"/>
        <end position="33"/>
    </location>
</feature>
<feature type="transmembrane region" description="Helical" evidence="2">
    <location>
        <begin position="116"/>
        <end position="136"/>
    </location>
</feature>
<dbReference type="EMBL" id="CM000641">
    <property type="protein sequence ID" value="EED92768.1"/>
    <property type="molecule type" value="Genomic_DNA"/>
</dbReference>
<keyword evidence="2" id="KW-0472">Membrane</keyword>
<proteinExistence type="predicted"/>
<sequence>MVADIEKQSTTNDTDMAVIDATGCTNAKESESAVNEDTENEATSQSQSSPPPSRPLFKSSRLKGYITLLVSAIYNFISVNDGYLQVVPSSVNLCLLLDDISRSEKHLDFDEGRVQYANAVSTITIIVAGAVMLIHLDVVTGLDEKLWKKMFGPNGKVELFILVFLILVWFITTWFNTTIRGPAGDGKEQFNLYFSTWICLWTSFWTLERWCTSSGRASFQQFVESWPNRCQMWIVTFFLSIVDFLFVLDSSRHWKDGTRAFPYVSMHYSNVKTAEWTLLLFVTSATFLVSLAWVCYNLIAGPGLNTSILLLHRSLIEIFRESKTNIKSVKSDKETHIEGFTVHILAIIWVATVCITTMPGGAASLLGNIYFTTWGCSFSVVGTLIWWLRDWRQGIFDAMQQQQNKYESAKRAIRRREEKRIAQLVKEGKVARANAKEYGRDSRLERASPRLVTVRENAELIGADPLAFEIDSTAEDVVDNVENGDDTFSDASIIHQRPRLDSEDLLSRQ</sequence>
<name>B8C1F4_THAPS</name>
<feature type="region of interest" description="Disordered" evidence="1">
    <location>
        <begin position="1"/>
        <end position="56"/>
    </location>
</feature>
<accession>B8C1F4</accession>
<protein>
    <submittedName>
        <fullName evidence="3">Uncharacterized protein</fullName>
    </submittedName>
</protein>
<evidence type="ECO:0000313" key="3">
    <source>
        <dbReference type="EMBL" id="EED92768.1"/>
    </source>
</evidence>
<evidence type="ECO:0000313" key="4">
    <source>
        <dbReference type="Proteomes" id="UP000001449"/>
    </source>
</evidence>
<organism evidence="3 4">
    <name type="scientific">Thalassiosira pseudonana</name>
    <name type="common">Marine diatom</name>
    <name type="synonym">Cyclotella nana</name>
    <dbReference type="NCBI Taxonomy" id="35128"/>
    <lineage>
        <taxon>Eukaryota</taxon>
        <taxon>Sar</taxon>
        <taxon>Stramenopiles</taxon>
        <taxon>Ochrophyta</taxon>
        <taxon>Bacillariophyta</taxon>
        <taxon>Coscinodiscophyceae</taxon>
        <taxon>Thalassiosirophycidae</taxon>
        <taxon>Thalassiosirales</taxon>
        <taxon>Thalassiosiraceae</taxon>
        <taxon>Thalassiosira</taxon>
    </lineage>
</organism>
<dbReference type="Proteomes" id="UP000001449">
    <property type="component" value="Chromosome 4"/>
</dbReference>
<dbReference type="InParanoid" id="B8C1F4"/>
<feature type="transmembrane region" description="Helical" evidence="2">
    <location>
        <begin position="340"/>
        <end position="363"/>
    </location>
</feature>
<dbReference type="eggNOG" id="ENOG502SN1W">
    <property type="taxonomic scope" value="Eukaryota"/>
</dbReference>
<dbReference type="GeneID" id="7452620"/>
<dbReference type="PaxDb" id="35128-Thaps4282"/>
<evidence type="ECO:0000256" key="1">
    <source>
        <dbReference type="SAM" id="MobiDB-lite"/>
    </source>
</evidence>
<feature type="transmembrane region" description="Helical" evidence="2">
    <location>
        <begin position="369"/>
        <end position="388"/>
    </location>
</feature>
<feature type="transmembrane region" description="Helical" evidence="2">
    <location>
        <begin position="190"/>
        <end position="211"/>
    </location>
</feature>
<dbReference type="AlphaFoldDB" id="B8C1F4"/>